<evidence type="ECO:0000256" key="1">
    <source>
        <dbReference type="ARBA" id="ARBA00004418"/>
    </source>
</evidence>
<dbReference type="EMBL" id="LT670817">
    <property type="protein sequence ID" value="SHG65904.1"/>
    <property type="molecule type" value="Genomic_DNA"/>
</dbReference>
<evidence type="ECO:0000256" key="2">
    <source>
        <dbReference type="ARBA" id="ARBA00008520"/>
    </source>
</evidence>
<dbReference type="InterPro" id="IPR006311">
    <property type="entry name" value="TAT_signal"/>
</dbReference>
<organism evidence="4 5">
    <name type="scientific">Bradyrhizobium erythrophlei</name>
    <dbReference type="NCBI Taxonomy" id="1437360"/>
    <lineage>
        <taxon>Bacteria</taxon>
        <taxon>Pseudomonadati</taxon>
        <taxon>Pseudomonadota</taxon>
        <taxon>Alphaproteobacteria</taxon>
        <taxon>Hyphomicrobiales</taxon>
        <taxon>Nitrobacteraceae</taxon>
        <taxon>Bradyrhizobium</taxon>
    </lineage>
</organism>
<evidence type="ECO:0000313" key="5">
    <source>
        <dbReference type="Proteomes" id="UP000189796"/>
    </source>
</evidence>
<dbReference type="Gene3D" id="3.40.190.10">
    <property type="entry name" value="Periplasmic binding protein-like II"/>
    <property type="match status" value="2"/>
</dbReference>
<evidence type="ECO:0000313" key="4">
    <source>
        <dbReference type="EMBL" id="SHG65904.1"/>
    </source>
</evidence>
<keyword evidence="3" id="KW-0574">Periplasm</keyword>
<comment type="similarity">
    <text evidence="2">Belongs to the bacterial solute-binding protein 1 family.</text>
</comment>
<dbReference type="GO" id="GO:0042597">
    <property type="term" value="C:periplasmic space"/>
    <property type="evidence" value="ECO:0007669"/>
    <property type="project" value="UniProtKB-SubCell"/>
</dbReference>
<dbReference type="RefSeq" id="WP_079601301.1">
    <property type="nucleotide sequence ID" value="NZ_LT670817.1"/>
</dbReference>
<accession>A0A1M5LL93</accession>
<dbReference type="AlphaFoldDB" id="A0A1M5LL93"/>
<dbReference type="InterPro" id="IPR006059">
    <property type="entry name" value="SBP"/>
</dbReference>
<name>A0A1M5LL93_9BRAD</name>
<dbReference type="Proteomes" id="UP000189796">
    <property type="component" value="Chromosome I"/>
</dbReference>
<sequence length="447" mass="49238">MPWSRRQVVAAIPAATLAAGLPRGPAIAQDGPKVVTFWFGQANSDGQAALRNDLVEAFNASQDKYRLQLEVKGAAVNNLLKVALVAGRGPDIVQTAGPAYLTAIANAGQVLPLNEFADRFKWKERFLPALLNTGVYGDKLYALPRDYESMHLFYNKEVFKQNGWKLPTNRAEFEQIADAALAKGIIPFGAGNADWKGVNEWLMTVFFNNVAGPDNVRKALSGDMPWTAAPFVEAVELSKAWYQKGYFGKNYFSLTIEQSFLQVVSGKAAMAFNGTWSFGTKSYGMSRPDTVMDVVPIPGLSPAVTSPLVHLACGATLSIAKNSQNAEGAAAVFEFMLSRSFYQNMNRDWPGKWALPVKDLPPELLQGIGYPLFEKTIAGLHEAFSKGQYGFTTWTFWPNATNSYVMEGIEQVWLNRISTDDYLNHVQTVFSQEFREGKVPPLPPRAA</sequence>
<dbReference type="SUPFAM" id="SSF53850">
    <property type="entry name" value="Periplasmic binding protein-like II"/>
    <property type="match status" value="1"/>
</dbReference>
<reference evidence="4 5" key="1">
    <citation type="submission" date="2016-11" db="EMBL/GenBank/DDBJ databases">
        <authorList>
            <person name="Jaros S."/>
            <person name="Januszkiewicz K."/>
            <person name="Wedrychowicz H."/>
        </authorList>
    </citation>
    <scope>NUCLEOTIDE SEQUENCE [LARGE SCALE GENOMIC DNA]</scope>
    <source>
        <strain evidence="4 5">GAS138</strain>
    </source>
</reference>
<dbReference type="PROSITE" id="PS51318">
    <property type="entry name" value="TAT"/>
    <property type="match status" value="1"/>
</dbReference>
<dbReference type="PANTHER" id="PTHR43649">
    <property type="entry name" value="ARABINOSE-BINDING PROTEIN-RELATED"/>
    <property type="match status" value="1"/>
</dbReference>
<dbReference type="PANTHER" id="PTHR43649:SF12">
    <property type="entry name" value="DIACETYLCHITOBIOSE BINDING PROTEIN DASA"/>
    <property type="match status" value="1"/>
</dbReference>
<dbReference type="OrthoDB" id="8317736at2"/>
<dbReference type="Pfam" id="PF01547">
    <property type="entry name" value="SBP_bac_1"/>
    <property type="match status" value="1"/>
</dbReference>
<comment type="subcellular location">
    <subcellularLocation>
        <location evidence="1">Periplasm</location>
    </subcellularLocation>
</comment>
<dbReference type="InterPro" id="IPR050490">
    <property type="entry name" value="Bact_solute-bd_prot1"/>
</dbReference>
<protein>
    <submittedName>
        <fullName evidence="4">Carbohydrate ABC transporter substrate-binding protein, CUT1 family</fullName>
    </submittedName>
</protein>
<proteinExistence type="inferred from homology"/>
<evidence type="ECO:0000256" key="3">
    <source>
        <dbReference type="ARBA" id="ARBA00022764"/>
    </source>
</evidence>
<gene>
    <name evidence="4" type="ORF">SAMN05443248_2280</name>
</gene>